<evidence type="ECO:0000313" key="3">
    <source>
        <dbReference type="Proteomes" id="UP001519460"/>
    </source>
</evidence>
<name>A0ABD0KTU1_9CAEN</name>
<dbReference type="Proteomes" id="UP001519460">
    <property type="component" value="Unassembled WGS sequence"/>
</dbReference>
<comment type="caution">
    <text evidence="2">The sequence shown here is derived from an EMBL/GenBank/DDBJ whole genome shotgun (WGS) entry which is preliminary data.</text>
</comment>
<reference evidence="2 3" key="1">
    <citation type="journal article" date="2023" name="Sci. Data">
        <title>Genome assembly of the Korean intertidal mud-creeper Batillaria attramentaria.</title>
        <authorList>
            <person name="Patra A.K."/>
            <person name="Ho P.T."/>
            <person name="Jun S."/>
            <person name="Lee S.J."/>
            <person name="Kim Y."/>
            <person name="Won Y.J."/>
        </authorList>
    </citation>
    <scope>NUCLEOTIDE SEQUENCE [LARGE SCALE GENOMIC DNA]</scope>
    <source>
        <strain evidence="2">Wonlab-2016</strain>
    </source>
</reference>
<keyword evidence="3" id="KW-1185">Reference proteome</keyword>
<organism evidence="2 3">
    <name type="scientific">Batillaria attramentaria</name>
    <dbReference type="NCBI Taxonomy" id="370345"/>
    <lineage>
        <taxon>Eukaryota</taxon>
        <taxon>Metazoa</taxon>
        <taxon>Spiralia</taxon>
        <taxon>Lophotrochozoa</taxon>
        <taxon>Mollusca</taxon>
        <taxon>Gastropoda</taxon>
        <taxon>Caenogastropoda</taxon>
        <taxon>Sorbeoconcha</taxon>
        <taxon>Cerithioidea</taxon>
        <taxon>Batillariidae</taxon>
        <taxon>Batillaria</taxon>
    </lineage>
</organism>
<gene>
    <name evidence="2" type="ORF">BaRGS_00018490</name>
</gene>
<proteinExistence type="predicted"/>
<accession>A0ABD0KTU1</accession>
<protein>
    <submittedName>
        <fullName evidence="2">Uncharacterized protein</fullName>
    </submittedName>
</protein>
<feature type="chain" id="PRO_5044883235" evidence="1">
    <location>
        <begin position="27"/>
        <end position="432"/>
    </location>
</feature>
<dbReference type="EMBL" id="JACVVK020000128">
    <property type="protein sequence ID" value="KAK7490329.1"/>
    <property type="molecule type" value="Genomic_DNA"/>
</dbReference>
<evidence type="ECO:0000256" key="1">
    <source>
        <dbReference type="SAM" id="SignalP"/>
    </source>
</evidence>
<feature type="non-terminal residue" evidence="2">
    <location>
        <position position="432"/>
    </location>
</feature>
<dbReference type="AlphaFoldDB" id="A0ABD0KTU1"/>
<keyword evidence="1" id="KW-0732">Signal</keyword>
<sequence>MGTRCLELLLALSLVCCILSPSLVLGSDSLDSGITWKSFQGIHDVQEVECSGSPLPQDADVMTMILYEGGRDYSRDTTVAVLTAEAREVTPGVHIEGWETEGEREPIESVDSMAEQSKGKKLEPTSFVLWRKHTTMRTDAKMAACWLEVLLSRRLTVVSVVFILISASQAVDNGLTSKLFRGFHNVQEIECSGAPLPTGSSLYALVLFEKSSDKVLSLADFSKKQCTTSENFVSCNMDETDFKKSTLRALVVNLAEGESRVYGCNASILTPGGRFSVISWSLTVHQRRLTSRPFLGFHDIQEIQCSGETLPSDAVLFSMVLFRKLDDEVLAFANLPSRECATSKSYVACYIDGSDSKKSNLKALVADLNEGESRTGHNCCGLLGFRKVREETPVVSTGVRKTSIRRHGVGTDCCVGGRVFSGVGLRLASVIQ</sequence>
<feature type="signal peptide" evidence="1">
    <location>
        <begin position="1"/>
        <end position="26"/>
    </location>
</feature>
<evidence type="ECO:0000313" key="2">
    <source>
        <dbReference type="EMBL" id="KAK7490329.1"/>
    </source>
</evidence>